<evidence type="ECO:0000313" key="5">
    <source>
        <dbReference type="EMBL" id="SFS82775.1"/>
    </source>
</evidence>
<dbReference type="GO" id="GO:0005507">
    <property type="term" value="F:copper ion binding"/>
    <property type="evidence" value="ECO:0007669"/>
    <property type="project" value="InterPro"/>
</dbReference>
<dbReference type="Gene3D" id="2.60.40.1220">
    <property type="match status" value="1"/>
</dbReference>
<name>A0A1I6T0G3_9CAUL</name>
<evidence type="ECO:0000256" key="3">
    <source>
        <dbReference type="SAM" id="SignalP"/>
    </source>
</evidence>
<protein>
    <submittedName>
        <fullName evidence="5">Copper-binding protein CopC (Methionine-rich)</fullName>
    </submittedName>
</protein>
<evidence type="ECO:0000256" key="2">
    <source>
        <dbReference type="ARBA" id="ARBA00023008"/>
    </source>
</evidence>
<feature type="signal peptide" evidence="3">
    <location>
        <begin position="1"/>
        <end position="23"/>
    </location>
</feature>
<dbReference type="GO" id="GO:0042597">
    <property type="term" value="C:periplasmic space"/>
    <property type="evidence" value="ECO:0007669"/>
    <property type="project" value="InterPro"/>
</dbReference>
<dbReference type="InterPro" id="IPR014756">
    <property type="entry name" value="Ig_E-set"/>
</dbReference>
<dbReference type="STRING" id="871741.SAMN05192570_2839"/>
<dbReference type="Proteomes" id="UP000198788">
    <property type="component" value="Unassembled WGS sequence"/>
</dbReference>
<dbReference type="AlphaFoldDB" id="A0A1I6T0G3"/>
<evidence type="ECO:0000313" key="6">
    <source>
        <dbReference type="Proteomes" id="UP000198788"/>
    </source>
</evidence>
<dbReference type="EMBL" id="FOZV01000007">
    <property type="protein sequence ID" value="SFS82775.1"/>
    <property type="molecule type" value="Genomic_DNA"/>
</dbReference>
<evidence type="ECO:0000259" key="4">
    <source>
        <dbReference type="Pfam" id="PF04234"/>
    </source>
</evidence>
<dbReference type="OrthoDB" id="9796814at2"/>
<gene>
    <name evidence="5" type="ORF">SAMN05192570_2839</name>
</gene>
<keyword evidence="2" id="KW-0186">Copper</keyword>
<sequence>MRKLLSPVLVALSAFVLAGVAQAQTDPHAGHHPAPGAAAQAAEVRTTPADGWMGSTAPTAFSITFRHPMRLTAVSLKSGEADPAAIAVTDAASSAAVSVPLPALAKGNHVLTWSAQGADGHVMNGVVRFMVH</sequence>
<feature type="chain" id="PRO_5011779904" evidence="3">
    <location>
        <begin position="24"/>
        <end position="132"/>
    </location>
</feature>
<dbReference type="Pfam" id="PF04234">
    <property type="entry name" value="CopC"/>
    <property type="match status" value="1"/>
</dbReference>
<keyword evidence="6" id="KW-1185">Reference proteome</keyword>
<dbReference type="InterPro" id="IPR014755">
    <property type="entry name" value="Cu-Rt/internalin_Ig-like"/>
</dbReference>
<evidence type="ECO:0000256" key="1">
    <source>
        <dbReference type="ARBA" id="ARBA00022729"/>
    </source>
</evidence>
<accession>A0A1I6T0G3</accession>
<dbReference type="InterPro" id="IPR007348">
    <property type="entry name" value="CopC_dom"/>
</dbReference>
<organism evidence="5 6">
    <name type="scientific">Brevundimonas viscosa</name>
    <dbReference type="NCBI Taxonomy" id="871741"/>
    <lineage>
        <taxon>Bacteria</taxon>
        <taxon>Pseudomonadati</taxon>
        <taxon>Pseudomonadota</taxon>
        <taxon>Alphaproteobacteria</taxon>
        <taxon>Caulobacterales</taxon>
        <taxon>Caulobacteraceae</taxon>
        <taxon>Brevundimonas</taxon>
    </lineage>
</organism>
<dbReference type="SUPFAM" id="SSF81296">
    <property type="entry name" value="E set domains"/>
    <property type="match status" value="1"/>
</dbReference>
<reference evidence="6" key="1">
    <citation type="submission" date="2016-10" db="EMBL/GenBank/DDBJ databases">
        <authorList>
            <person name="Varghese N."/>
            <person name="Submissions S."/>
        </authorList>
    </citation>
    <scope>NUCLEOTIDE SEQUENCE [LARGE SCALE GENOMIC DNA]</scope>
    <source>
        <strain evidence="6">CGMCC 1.10683</strain>
    </source>
</reference>
<feature type="domain" description="CopC" evidence="4">
    <location>
        <begin position="44"/>
        <end position="131"/>
    </location>
</feature>
<keyword evidence="1 3" id="KW-0732">Signal</keyword>
<dbReference type="GO" id="GO:0046688">
    <property type="term" value="P:response to copper ion"/>
    <property type="evidence" value="ECO:0007669"/>
    <property type="project" value="InterPro"/>
</dbReference>
<dbReference type="RefSeq" id="WP_092312189.1">
    <property type="nucleotide sequence ID" value="NZ_FOZV01000007.1"/>
</dbReference>
<proteinExistence type="predicted"/>